<keyword evidence="1" id="KW-0812">Transmembrane</keyword>
<reference evidence="2 3" key="1">
    <citation type="journal article" date="2016" name="Nat. Commun.">
        <title>Thousands of microbial genomes shed light on interconnected biogeochemical processes in an aquifer system.</title>
        <authorList>
            <person name="Anantharaman K."/>
            <person name="Brown C.T."/>
            <person name="Hug L.A."/>
            <person name="Sharon I."/>
            <person name="Castelle C.J."/>
            <person name="Probst A.J."/>
            <person name="Thomas B.C."/>
            <person name="Singh A."/>
            <person name="Wilkins M.J."/>
            <person name="Karaoz U."/>
            <person name="Brodie E.L."/>
            <person name="Williams K.H."/>
            <person name="Hubbard S.S."/>
            <person name="Banfield J.F."/>
        </authorList>
    </citation>
    <scope>NUCLEOTIDE SEQUENCE [LARGE SCALE GENOMIC DNA]</scope>
</reference>
<keyword evidence="1" id="KW-0472">Membrane</keyword>
<proteinExistence type="predicted"/>
<evidence type="ECO:0000313" key="2">
    <source>
        <dbReference type="EMBL" id="OGH60929.1"/>
    </source>
</evidence>
<evidence type="ECO:0000256" key="1">
    <source>
        <dbReference type="SAM" id="Phobius"/>
    </source>
</evidence>
<evidence type="ECO:0000313" key="3">
    <source>
        <dbReference type="Proteomes" id="UP000176329"/>
    </source>
</evidence>
<sequence>MASHQLRPHLAPQEIARRQRWVAVGVVILAFLLVATWFATLPSRISNATDSSLSWQSLVGEVPKTNFIDADKLINNETRAQNEIELTNAVNILLTASATSTTP</sequence>
<comment type="caution">
    <text evidence="2">The sequence shown here is derived from an EMBL/GenBank/DDBJ whole genome shotgun (WGS) entry which is preliminary data.</text>
</comment>
<name>A0A1F6LNI8_9BACT</name>
<gene>
    <name evidence="2" type="ORF">A2848_00040</name>
</gene>
<protein>
    <submittedName>
        <fullName evidence="2">Uncharacterized protein</fullName>
    </submittedName>
</protein>
<dbReference type="Proteomes" id="UP000176329">
    <property type="component" value="Unassembled WGS sequence"/>
</dbReference>
<organism evidence="2 3">
    <name type="scientific">Candidatus Magasanikbacteria bacterium RIFCSPHIGHO2_01_FULL_50_8</name>
    <dbReference type="NCBI Taxonomy" id="1798674"/>
    <lineage>
        <taxon>Bacteria</taxon>
        <taxon>Candidatus Magasanikiibacteriota</taxon>
    </lineage>
</organism>
<keyword evidence="1" id="KW-1133">Transmembrane helix</keyword>
<accession>A0A1F6LNI8</accession>
<dbReference type="EMBL" id="MFPV01000049">
    <property type="protein sequence ID" value="OGH60929.1"/>
    <property type="molecule type" value="Genomic_DNA"/>
</dbReference>
<dbReference type="AlphaFoldDB" id="A0A1F6LNI8"/>
<feature type="transmembrane region" description="Helical" evidence="1">
    <location>
        <begin position="21"/>
        <end position="39"/>
    </location>
</feature>